<dbReference type="PANTHER" id="PTHR33446">
    <property type="entry name" value="PROTEIN TONB-RELATED"/>
    <property type="match status" value="1"/>
</dbReference>
<feature type="compositionally biased region" description="Low complexity" evidence="10">
    <location>
        <begin position="137"/>
        <end position="147"/>
    </location>
</feature>
<keyword evidence="3" id="KW-0813">Transport</keyword>
<comment type="caution">
    <text evidence="13">The sequence shown here is derived from an EMBL/GenBank/DDBJ whole genome shotgun (WGS) entry which is preliminary data.</text>
</comment>
<evidence type="ECO:0000256" key="8">
    <source>
        <dbReference type="ARBA" id="ARBA00022989"/>
    </source>
</evidence>
<feature type="region of interest" description="Disordered" evidence="10">
    <location>
        <begin position="69"/>
        <end position="152"/>
    </location>
</feature>
<evidence type="ECO:0000256" key="11">
    <source>
        <dbReference type="SAM" id="Phobius"/>
    </source>
</evidence>
<evidence type="ECO:0000256" key="6">
    <source>
        <dbReference type="ARBA" id="ARBA00022692"/>
    </source>
</evidence>
<feature type="domain" description="TonB C-terminal" evidence="12">
    <location>
        <begin position="193"/>
        <end position="289"/>
    </location>
</feature>
<dbReference type="PROSITE" id="PS52015">
    <property type="entry name" value="TONB_CTD"/>
    <property type="match status" value="1"/>
</dbReference>
<keyword evidence="8 11" id="KW-1133">Transmembrane helix</keyword>
<accession>A0ABV9QS67</accession>
<keyword evidence="4" id="KW-1003">Cell membrane</keyword>
<feature type="compositionally biased region" description="Basic and acidic residues" evidence="10">
    <location>
        <begin position="121"/>
        <end position="136"/>
    </location>
</feature>
<keyword evidence="7" id="KW-0653">Protein transport</keyword>
<evidence type="ECO:0000256" key="3">
    <source>
        <dbReference type="ARBA" id="ARBA00022448"/>
    </source>
</evidence>
<dbReference type="Gene3D" id="3.30.1150.10">
    <property type="match status" value="1"/>
</dbReference>
<dbReference type="Proteomes" id="UP001595886">
    <property type="component" value="Unassembled WGS sequence"/>
</dbReference>
<comment type="similarity">
    <text evidence="2">Belongs to the TonB family.</text>
</comment>
<evidence type="ECO:0000256" key="9">
    <source>
        <dbReference type="ARBA" id="ARBA00023136"/>
    </source>
</evidence>
<dbReference type="InterPro" id="IPR006260">
    <property type="entry name" value="TonB/TolA_C"/>
</dbReference>
<dbReference type="EMBL" id="JBHSHD010000003">
    <property type="protein sequence ID" value="MFC4819500.1"/>
    <property type="molecule type" value="Genomic_DNA"/>
</dbReference>
<evidence type="ECO:0000256" key="2">
    <source>
        <dbReference type="ARBA" id="ARBA00006555"/>
    </source>
</evidence>
<dbReference type="Pfam" id="PF03544">
    <property type="entry name" value="TonB_C"/>
    <property type="match status" value="1"/>
</dbReference>
<feature type="transmembrane region" description="Helical" evidence="11">
    <location>
        <begin position="20"/>
        <end position="39"/>
    </location>
</feature>
<evidence type="ECO:0000313" key="13">
    <source>
        <dbReference type="EMBL" id="MFC4819500.1"/>
    </source>
</evidence>
<dbReference type="InterPro" id="IPR037682">
    <property type="entry name" value="TonB_C"/>
</dbReference>
<name>A0ABV9QS67_9GAMM</name>
<evidence type="ECO:0000313" key="14">
    <source>
        <dbReference type="Proteomes" id="UP001595886"/>
    </source>
</evidence>
<reference evidence="14" key="1">
    <citation type="journal article" date="2019" name="Int. J. Syst. Evol. Microbiol.">
        <title>The Global Catalogue of Microorganisms (GCM) 10K type strain sequencing project: providing services to taxonomists for standard genome sequencing and annotation.</title>
        <authorList>
            <consortium name="The Broad Institute Genomics Platform"/>
            <consortium name="The Broad Institute Genome Sequencing Center for Infectious Disease"/>
            <person name="Wu L."/>
            <person name="Ma J."/>
        </authorList>
    </citation>
    <scope>NUCLEOTIDE SEQUENCE [LARGE SCALE GENOMIC DNA]</scope>
    <source>
        <strain evidence="14">CCUG 30340</strain>
    </source>
</reference>
<dbReference type="SUPFAM" id="SSF74653">
    <property type="entry name" value="TolA/TonB C-terminal domain"/>
    <property type="match status" value="1"/>
</dbReference>
<keyword evidence="6 11" id="KW-0812">Transmembrane</keyword>
<proteinExistence type="inferred from homology"/>
<dbReference type="NCBIfam" id="TIGR01352">
    <property type="entry name" value="tonB_Cterm"/>
    <property type="match status" value="1"/>
</dbReference>
<dbReference type="PANTHER" id="PTHR33446:SF11">
    <property type="entry name" value="TONB3"/>
    <property type="match status" value="1"/>
</dbReference>
<evidence type="ECO:0000256" key="5">
    <source>
        <dbReference type="ARBA" id="ARBA00022519"/>
    </source>
</evidence>
<evidence type="ECO:0000256" key="1">
    <source>
        <dbReference type="ARBA" id="ARBA00004383"/>
    </source>
</evidence>
<evidence type="ECO:0000256" key="10">
    <source>
        <dbReference type="SAM" id="MobiDB-lite"/>
    </source>
</evidence>
<sequence>MSDSVPADVAPGGADRLGVTLLFSVVAHAVLALGITFEFEKPAPRLPSLDVILVQSANSEKPEKADFIAQASNSGGGDSDKAHRPAQPLSGPVPKLQTGVAPIPLEDGAPRPTPPTPVERLTQRKSDFSVETERQAPEAPETSSTTELETEQRRLEMAKLAQEIQKEAEQYAKRPKRKYISANTQEYEFAAYMRAWVARIERVGNLNYPDEARRKQLHGQLVLTVGLDRAGKIKSIDVIQSSGHKVLDDAAVRITRLAEPYPPLPESKEKVDELYISRTWQFLPGDILRNR</sequence>
<evidence type="ECO:0000256" key="4">
    <source>
        <dbReference type="ARBA" id="ARBA00022475"/>
    </source>
</evidence>
<keyword evidence="5" id="KW-0997">Cell inner membrane</keyword>
<dbReference type="RefSeq" id="WP_380019267.1">
    <property type="nucleotide sequence ID" value="NZ_JBHSHD010000003.1"/>
</dbReference>
<comment type="subcellular location">
    <subcellularLocation>
        <location evidence="1">Cell inner membrane</location>
        <topology evidence="1">Single-pass membrane protein</topology>
        <orientation evidence="1">Periplasmic side</orientation>
    </subcellularLocation>
</comment>
<dbReference type="InterPro" id="IPR051045">
    <property type="entry name" value="TonB-dependent_transducer"/>
</dbReference>
<protein>
    <submittedName>
        <fullName evidence="13">Energy transducer TonB</fullName>
    </submittedName>
</protein>
<organism evidence="13 14">
    <name type="scientific">Dokdonella ginsengisoli</name>
    <dbReference type="NCBI Taxonomy" id="363846"/>
    <lineage>
        <taxon>Bacteria</taxon>
        <taxon>Pseudomonadati</taxon>
        <taxon>Pseudomonadota</taxon>
        <taxon>Gammaproteobacteria</taxon>
        <taxon>Lysobacterales</taxon>
        <taxon>Rhodanobacteraceae</taxon>
        <taxon>Dokdonella</taxon>
    </lineage>
</organism>
<keyword evidence="9 11" id="KW-0472">Membrane</keyword>
<evidence type="ECO:0000259" key="12">
    <source>
        <dbReference type="PROSITE" id="PS52015"/>
    </source>
</evidence>
<evidence type="ECO:0000256" key="7">
    <source>
        <dbReference type="ARBA" id="ARBA00022927"/>
    </source>
</evidence>
<gene>
    <name evidence="13" type="ORF">ACFO6Q_04150</name>
</gene>
<keyword evidence="14" id="KW-1185">Reference proteome</keyword>